<name>A0AAV1RNQ5_9ROSI</name>
<dbReference type="EMBL" id="CAWUPB010001108">
    <property type="protein sequence ID" value="CAK7337668.1"/>
    <property type="molecule type" value="Genomic_DNA"/>
</dbReference>
<comment type="caution">
    <text evidence="1">The sequence shown here is derived from an EMBL/GenBank/DDBJ whole genome shotgun (WGS) entry which is preliminary data.</text>
</comment>
<reference evidence="1 2" key="1">
    <citation type="submission" date="2024-01" db="EMBL/GenBank/DDBJ databases">
        <authorList>
            <person name="Waweru B."/>
        </authorList>
    </citation>
    <scope>NUCLEOTIDE SEQUENCE [LARGE SCALE GENOMIC DNA]</scope>
</reference>
<dbReference type="AlphaFoldDB" id="A0AAV1RNQ5"/>
<evidence type="ECO:0000313" key="1">
    <source>
        <dbReference type="EMBL" id="CAK7337668.1"/>
    </source>
</evidence>
<sequence length="163" mass="18598">MNRALTADVVDGEIEVALKQINPNKASKPDGMTLKLILAFWDIVGKDIMEEKFEVEIKLDIGKAYDQVEWGYTEAIMRRAYNSQVIRSILEDYGLASGQHFGRKEDFKPVFEMEIRSTYGMMLGCLDLLLSEFFQGGPPVYRELLISWFLILGDGMSTNVRFV</sequence>
<accession>A0AAV1RNQ5</accession>
<proteinExistence type="predicted"/>
<keyword evidence="2" id="KW-1185">Reference proteome</keyword>
<evidence type="ECO:0000313" key="2">
    <source>
        <dbReference type="Proteomes" id="UP001314170"/>
    </source>
</evidence>
<organism evidence="1 2">
    <name type="scientific">Dovyalis caffra</name>
    <dbReference type="NCBI Taxonomy" id="77055"/>
    <lineage>
        <taxon>Eukaryota</taxon>
        <taxon>Viridiplantae</taxon>
        <taxon>Streptophyta</taxon>
        <taxon>Embryophyta</taxon>
        <taxon>Tracheophyta</taxon>
        <taxon>Spermatophyta</taxon>
        <taxon>Magnoliopsida</taxon>
        <taxon>eudicotyledons</taxon>
        <taxon>Gunneridae</taxon>
        <taxon>Pentapetalae</taxon>
        <taxon>rosids</taxon>
        <taxon>fabids</taxon>
        <taxon>Malpighiales</taxon>
        <taxon>Salicaceae</taxon>
        <taxon>Flacourtieae</taxon>
        <taxon>Dovyalis</taxon>
    </lineage>
</organism>
<dbReference type="Proteomes" id="UP001314170">
    <property type="component" value="Unassembled WGS sequence"/>
</dbReference>
<protein>
    <recommendedName>
        <fullName evidence="3">Reverse transcriptase domain-containing protein</fullName>
    </recommendedName>
</protein>
<gene>
    <name evidence="1" type="ORF">DCAF_LOCUS12706</name>
</gene>
<evidence type="ECO:0008006" key="3">
    <source>
        <dbReference type="Google" id="ProtNLM"/>
    </source>
</evidence>